<reference evidence="3" key="1">
    <citation type="journal article" date="2013" name="Nature">
        <title>Draft genome of the wheat A-genome progenitor Triticum urartu.</title>
        <authorList>
            <person name="Ling H.Q."/>
            <person name="Zhao S."/>
            <person name="Liu D."/>
            <person name="Wang J."/>
            <person name="Sun H."/>
            <person name="Zhang C."/>
            <person name="Fan H."/>
            <person name="Li D."/>
            <person name="Dong L."/>
            <person name="Tao Y."/>
            <person name="Gao C."/>
            <person name="Wu H."/>
            <person name="Li Y."/>
            <person name="Cui Y."/>
            <person name="Guo X."/>
            <person name="Zheng S."/>
            <person name="Wang B."/>
            <person name="Yu K."/>
            <person name="Liang Q."/>
            <person name="Yang W."/>
            <person name="Lou X."/>
            <person name="Chen J."/>
            <person name="Feng M."/>
            <person name="Jian J."/>
            <person name="Zhang X."/>
            <person name="Luo G."/>
            <person name="Jiang Y."/>
            <person name="Liu J."/>
            <person name="Wang Z."/>
            <person name="Sha Y."/>
            <person name="Zhang B."/>
            <person name="Wu H."/>
            <person name="Tang D."/>
            <person name="Shen Q."/>
            <person name="Xue P."/>
            <person name="Zou S."/>
            <person name="Wang X."/>
            <person name="Liu X."/>
            <person name="Wang F."/>
            <person name="Yang Y."/>
            <person name="An X."/>
            <person name="Dong Z."/>
            <person name="Zhang K."/>
            <person name="Zhang X."/>
            <person name="Luo M.C."/>
            <person name="Dvorak J."/>
            <person name="Tong Y."/>
            <person name="Wang J."/>
            <person name="Yang H."/>
            <person name="Li Z."/>
            <person name="Wang D."/>
            <person name="Zhang A."/>
            <person name="Wang J."/>
        </authorList>
    </citation>
    <scope>NUCLEOTIDE SEQUENCE</scope>
    <source>
        <strain evidence="3">cv. G1812</strain>
    </source>
</reference>
<reference evidence="2" key="2">
    <citation type="submission" date="2018-03" db="EMBL/GenBank/DDBJ databases">
        <title>The Triticum urartu genome reveals the dynamic nature of wheat genome evolution.</title>
        <authorList>
            <person name="Ling H."/>
            <person name="Ma B."/>
            <person name="Shi X."/>
            <person name="Liu H."/>
            <person name="Dong L."/>
            <person name="Sun H."/>
            <person name="Cao Y."/>
            <person name="Gao Q."/>
            <person name="Zheng S."/>
            <person name="Li Y."/>
            <person name="Yu Y."/>
            <person name="Du H."/>
            <person name="Qi M."/>
            <person name="Li Y."/>
            <person name="Yu H."/>
            <person name="Cui Y."/>
            <person name="Wang N."/>
            <person name="Chen C."/>
            <person name="Wu H."/>
            <person name="Zhao Y."/>
            <person name="Zhang J."/>
            <person name="Li Y."/>
            <person name="Zhou W."/>
            <person name="Zhang B."/>
            <person name="Hu W."/>
            <person name="Eijk M."/>
            <person name="Tang J."/>
            <person name="Witsenboer H."/>
            <person name="Zhao S."/>
            <person name="Li Z."/>
            <person name="Zhang A."/>
            <person name="Wang D."/>
            <person name="Liang C."/>
        </authorList>
    </citation>
    <scope>NUCLEOTIDE SEQUENCE [LARGE SCALE GENOMIC DNA]</scope>
    <source>
        <strain evidence="2">cv. G1812</strain>
    </source>
</reference>
<protein>
    <submittedName>
        <fullName evidence="2">Uncharacterized protein</fullName>
    </submittedName>
</protein>
<accession>A0A8R7UVL6</accession>
<feature type="region of interest" description="Disordered" evidence="1">
    <location>
        <begin position="1"/>
        <end position="46"/>
    </location>
</feature>
<proteinExistence type="predicted"/>
<keyword evidence="3" id="KW-1185">Reference proteome</keyword>
<dbReference type="Gramene" id="TuG1812G0600002038.01.T01">
    <property type="protein sequence ID" value="TuG1812G0600002038.01.T01"/>
    <property type="gene ID" value="TuG1812G0600002038.01"/>
</dbReference>
<evidence type="ECO:0000313" key="3">
    <source>
        <dbReference type="Proteomes" id="UP000015106"/>
    </source>
</evidence>
<dbReference type="AlphaFoldDB" id="A0A8R7UVL6"/>
<name>A0A8R7UVL6_TRIUA</name>
<reference evidence="2" key="3">
    <citation type="submission" date="2022-06" db="UniProtKB">
        <authorList>
            <consortium name="EnsemblPlants"/>
        </authorList>
    </citation>
    <scope>IDENTIFICATION</scope>
</reference>
<organism evidence="2 3">
    <name type="scientific">Triticum urartu</name>
    <name type="common">Red wild einkorn</name>
    <name type="synonym">Crithodium urartu</name>
    <dbReference type="NCBI Taxonomy" id="4572"/>
    <lineage>
        <taxon>Eukaryota</taxon>
        <taxon>Viridiplantae</taxon>
        <taxon>Streptophyta</taxon>
        <taxon>Embryophyta</taxon>
        <taxon>Tracheophyta</taxon>
        <taxon>Spermatophyta</taxon>
        <taxon>Magnoliopsida</taxon>
        <taxon>Liliopsida</taxon>
        <taxon>Poales</taxon>
        <taxon>Poaceae</taxon>
        <taxon>BOP clade</taxon>
        <taxon>Pooideae</taxon>
        <taxon>Triticodae</taxon>
        <taxon>Triticeae</taxon>
        <taxon>Triticinae</taxon>
        <taxon>Triticum</taxon>
    </lineage>
</organism>
<evidence type="ECO:0000313" key="2">
    <source>
        <dbReference type="EnsemblPlants" id="TuG1812G0600002038.01.T01"/>
    </source>
</evidence>
<sequence length="78" mass="8692">MGSPYIGKIPAHPAAARDPRSFSSTSSAQSVHRSRSGMPGNKQEHKVVQCVERQQHLIPSGCPRKEDTGTLQWWSQYM</sequence>
<dbReference type="EnsemblPlants" id="TuG1812G0600002038.01.T01">
    <property type="protein sequence ID" value="TuG1812G0600002038.01.T01"/>
    <property type="gene ID" value="TuG1812G0600002038.01"/>
</dbReference>
<evidence type="ECO:0000256" key="1">
    <source>
        <dbReference type="SAM" id="MobiDB-lite"/>
    </source>
</evidence>
<feature type="compositionally biased region" description="Polar residues" evidence="1">
    <location>
        <begin position="21"/>
        <end position="31"/>
    </location>
</feature>
<dbReference type="Proteomes" id="UP000015106">
    <property type="component" value="Chromosome 6"/>
</dbReference>